<gene>
    <name evidence="5" type="ORF">UFOPK1961_00749</name>
    <name evidence="7" type="ORF">UFOPK3339_00645</name>
    <name evidence="6" type="ORF">UFOPK3364_00106</name>
</gene>
<dbReference type="PANTHER" id="PTHR43673:SF10">
    <property type="entry name" value="NADH DEHYDROGENASE_NAD(P)H NITROREDUCTASE XCC3605-RELATED"/>
    <property type="match status" value="1"/>
</dbReference>
<feature type="compositionally biased region" description="Basic and acidic residues" evidence="3">
    <location>
        <begin position="164"/>
        <end position="187"/>
    </location>
</feature>
<dbReference type="GO" id="GO:0016491">
    <property type="term" value="F:oxidoreductase activity"/>
    <property type="evidence" value="ECO:0007669"/>
    <property type="project" value="UniProtKB-KW"/>
</dbReference>
<protein>
    <submittedName>
        <fullName evidence="7">Unannotated protein</fullName>
    </submittedName>
</protein>
<comment type="similarity">
    <text evidence="1">Belongs to the nitroreductase family.</text>
</comment>
<feature type="region of interest" description="Disordered" evidence="3">
    <location>
        <begin position="163"/>
        <end position="187"/>
    </location>
</feature>
<dbReference type="AlphaFoldDB" id="A0A6J7DAQ4"/>
<dbReference type="Pfam" id="PF00881">
    <property type="entry name" value="Nitroreductase"/>
    <property type="match status" value="1"/>
</dbReference>
<dbReference type="EMBL" id="CAFBLF010000083">
    <property type="protein sequence ID" value="CAB4866025.1"/>
    <property type="molecule type" value="Genomic_DNA"/>
</dbReference>
<proteinExistence type="inferred from homology"/>
<dbReference type="EMBL" id="CAEZVJ010000077">
    <property type="protein sequence ID" value="CAB4630946.1"/>
    <property type="molecule type" value="Genomic_DNA"/>
</dbReference>
<name>A0A6J7DAQ4_9ZZZZ</name>
<dbReference type="InterPro" id="IPR029479">
    <property type="entry name" value="Nitroreductase"/>
</dbReference>
<sequence>MSKRAITEYPINDALANRWSPRSFDSTAVLTAADLGPAFEAARWAPSANNLQPWQFIVGYRGDETFAKIVNDLSGFNAGWAPDASALVVTVTNTRTASGRDNAYARYDLGQSVAHFTIQATADGHMTHQMGGFDIDALTIALDITEPWEIVSLIAVGALGDPTKLPEDRRGAETGPRERKPLSEVVR</sequence>
<evidence type="ECO:0000256" key="1">
    <source>
        <dbReference type="ARBA" id="ARBA00007118"/>
    </source>
</evidence>
<dbReference type="Gene3D" id="3.40.109.10">
    <property type="entry name" value="NADH Oxidase"/>
    <property type="match status" value="1"/>
</dbReference>
<evidence type="ECO:0000259" key="4">
    <source>
        <dbReference type="Pfam" id="PF00881"/>
    </source>
</evidence>
<dbReference type="CDD" id="cd02138">
    <property type="entry name" value="TdsD-like"/>
    <property type="match status" value="1"/>
</dbReference>
<dbReference type="SUPFAM" id="SSF55469">
    <property type="entry name" value="FMN-dependent nitroreductase-like"/>
    <property type="match status" value="1"/>
</dbReference>
<evidence type="ECO:0000313" key="7">
    <source>
        <dbReference type="EMBL" id="CAB4866025.1"/>
    </source>
</evidence>
<evidence type="ECO:0000313" key="6">
    <source>
        <dbReference type="EMBL" id="CAB4858342.1"/>
    </source>
</evidence>
<organism evidence="7">
    <name type="scientific">freshwater metagenome</name>
    <dbReference type="NCBI Taxonomy" id="449393"/>
    <lineage>
        <taxon>unclassified sequences</taxon>
        <taxon>metagenomes</taxon>
        <taxon>ecological metagenomes</taxon>
    </lineage>
</organism>
<dbReference type="PANTHER" id="PTHR43673">
    <property type="entry name" value="NAD(P)H NITROREDUCTASE YDGI-RELATED"/>
    <property type="match status" value="1"/>
</dbReference>
<dbReference type="InterPro" id="IPR000415">
    <property type="entry name" value="Nitroreductase-like"/>
</dbReference>
<evidence type="ECO:0000313" key="5">
    <source>
        <dbReference type="EMBL" id="CAB4630946.1"/>
    </source>
</evidence>
<accession>A0A6J7DAQ4</accession>
<evidence type="ECO:0000256" key="3">
    <source>
        <dbReference type="SAM" id="MobiDB-lite"/>
    </source>
</evidence>
<keyword evidence="2" id="KW-0560">Oxidoreductase</keyword>
<evidence type="ECO:0000256" key="2">
    <source>
        <dbReference type="ARBA" id="ARBA00023002"/>
    </source>
</evidence>
<reference evidence="7" key="1">
    <citation type="submission" date="2020-05" db="EMBL/GenBank/DDBJ databases">
        <authorList>
            <person name="Chiriac C."/>
            <person name="Salcher M."/>
            <person name="Ghai R."/>
            <person name="Kavagutti S V."/>
        </authorList>
    </citation>
    <scope>NUCLEOTIDE SEQUENCE</scope>
</reference>
<feature type="domain" description="Nitroreductase" evidence="4">
    <location>
        <begin position="16"/>
        <end position="63"/>
    </location>
</feature>
<dbReference type="EMBL" id="CAFBLO010000005">
    <property type="protein sequence ID" value="CAB4858342.1"/>
    <property type="molecule type" value="Genomic_DNA"/>
</dbReference>